<proteinExistence type="predicted"/>
<feature type="chain" id="PRO_5042267680" evidence="1">
    <location>
        <begin position="20"/>
        <end position="120"/>
    </location>
</feature>
<keyword evidence="3" id="KW-1185">Reference proteome</keyword>
<dbReference type="EMBL" id="JAKCXM010004998">
    <property type="protein sequence ID" value="KAJ0389075.1"/>
    <property type="molecule type" value="Genomic_DNA"/>
</dbReference>
<gene>
    <name evidence="2" type="ORF">P43SY_011671</name>
</gene>
<name>A0AAD5LP44_PYTIN</name>
<dbReference type="PROSITE" id="PS51257">
    <property type="entry name" value="PROKAR_LIPOPROTEIN"/>
    <property type="match status" value="1"/>
</dbReference>
<accession>A0AAD5LP44</accession>
<dbReference type="Proteomes" id="UP001209570">
    <property type="component" value="Unassembled WGS sequence"/>
</dbReference>
<feature type="signal peptide" evidence="1">
    <location>
        <begin position="1"/>
        <end position="19"/>
    </location>
</feature>
<sequence length="120" mass="12990">MKTFPVAAFVLALVQSALGCSTSDGTKILAWMNACDVVPGNSTAKCADRECHKALHYLEEEETAECYVQLGLGLSTDLDYYKLLDARSDDQALDGFVRLDHGGLVGQMPQSRVPQRAPSP</sequence>
<organism evidence="2 3">
    <name type="scientific">Pythium insidiosum</name>
    <name type="common">Pythiosis disease agent</name>
    <dbReference type="NCBI Taxonomy" id="114742"/>
    <lineage>
        <taxon>Eukaryota</taxon>
        <taxon>Sar</taxon>
        <taxon>Stramenopiles</taxon>
        <taxon>Oomycota</taxon>
        <taxon>Peronosporomycetes</taxon>
        <taxon>Pythiales</taxon>
        <taxon>Pythiaceae</taxon>
        <taxon>Pythium</taxon>
    </lineage>
</organism>
<reference evidence="2" key="1">
    <citation type="submission" date="2021-12" db="EMBL/GenBank/DDBJ databases">
        <title>Prjna785345.</title>
        <authorList>
            <person name="Rujirawat T."/>
            <person name="Krajaejun T."/>
        </authorList>
    </citation>
    <scope>NUCLEOTIDE SEQUENCE</scope>
    <source>
        <strain evidence="2">Pi057C3</strain>
    </source>
</reference>
<evidence type="ECO:0000313" key="2">
    <source>
        <dbReference type="EMBL" id="KAJ0389075.1"/>
    </source>
</evidence>
<dbReference type="AlphaFoldDB" id="A0AAD5LP44"/>
<evidence type="ECO:0000313" key="3">
    <source>
        <dbReference type="Proteomes" id="UP001209570"/>
    </source>
</evidence>
<protein>
    <submittedName>
        <fullName evidence="2">Uncharacterized protein</fullName>
    </submittedName>
</protein>
<comment type="caution">
    <text evidence="2">The sequence shown here is derived from an EMBL/GenBank/DDBJ whole genome shotgun (WGS) entry which is preliminary data.</text>
</comment>
<evidence type="ECO:0000256" key="1">
    <source>
        <dbReference type="SAM" id="SignalP"/>
    </source>
</evidence>
<keyword evidence="1" id="KW-0732">Signal</keyword>